<dbReference type="InterPro" id="IPR050483">
    <property type="entry name" value="CoA-transferase_III_domain"/>
</dbReference>
<dbReference type="PANTHER" id="PTHR48207:SF4">
    <property type="entry name" value="BLL6097 PROTEIN"/>
    <property type="match status" value="1"/>
</dbReference>
<dbReference type="InterPro" id="IPR044855">
    <property type="entry name" value="CoA-Trfase_III_dom3_sf"/>
</dbReference>
<protein>
    <submittedName>
        <fullName evidence="2">CoA transferase</fullName>
    </submittedName>
</protein>
<keyword evidence="1 2" id="KW-0808">Transferase</keyword>
<dbReference type="InterPro" id="IPR023606">
    <property type="entry name" value="CoA-Trfase_III_dom_1_sf"/>
</dbReference>
<organism evidence="2 3">
    <name type="scientific">Rhizobium jaguaris</name>
    <dbReference type="NCBI Taxonomy" id="1312183"/>
    <lineage>
        <taxon>Bacteria</taxon>
        <taxon>Pseudomonadati</taxon>
        <taxon>Pseudomonadota</taxon>
        <taxon>Alphaproteobacteria</taxon>
        <taxon>Hyphomicrobiales</taxon>
        <taxon>Rhizobiaceae</taxon>
        <taxon>Rhizobium/Agrobacterium group</taxon>
        <taxon>Rhizobium</taxon>
    </lineage>
</organism>
<dbReference type="OrthoDB" id="9806585at2"/>
<dbReference type="Gene3D" id="3.30.1540.10">
    <property type="entry name" value="formyl-coa transferase, domain 3"/>
    <property type="match status" value="1"/>
</dbReference>
<dbReference type="InterPro" id="IPR003673">
    <property type="entry name" value="CoA-Trfase_fam_III"/>
</dbReference>
<gene>
    <name evidence="2" type="ORF">CCGE525_33075</name>
</gene>
<dbReference type="EMBL" id="CP032695">
    <property type="protein sequence ID" value="AYG63484.1"/>
    <property type="molecule type" value="Genomic_DNA"/>
</dbReference>
<dbReference type="GO" id="GO:0008410">
    <property type="term" value="F:CoA-transferase activity"/>
    <property type="evidence" value="ECO:0007669"/>
    <property type="project" value="TreeGrafter"/>
</dbReference>
<evidence type="ECO:0000256" key="1">
    <source>
        <dbReference type="ARBA" id="ARBA00022679"/>
    </source>
</evidence>
<dbReference type="Proteomes" id="UP000282195">
    <property type="component" value="Plasmid pRCCGE525c"/>
</dbReference>
<geneLocation type="plasmid" evidence="3">
    <name>prccge525c</name>
</geneLocation>
<dbReference type="PANTHER" id="PTHR48207">
    <property type="entry name" value="SUCCINATE--HYDROXYMETHYLGLUTARATE COA-TRANSFERASE"/>
    <property type="match status" value="1"/>
</dbReference>
<evidence type="ECO:0000313" key="3">
    <source>
        <dbReference type="Proteomes" id="UP000282195"/>
    </source>
</evidence>
<dbReference type="RefSeq" id="WP_120708386.1">
    <property type="nucleotide sequence ID" value="NZ_CP032695.1"/>
</dbReference>
<keyword evidence="3" id="KW-1185">Reference proteome</keyword>
<dbReference type="KEGG" id="rjg:CCGE525_33075"/>
<keyword evidence="2" id="KW-0614">Plasmid</keyword>
<dbReference type="Pfam" id="PF02515">
    <property type="entry name" value="CoA_transf_3"/>
    <property type="match status" value="1"/>
</dbReference>
<evidence type="ECO:0000313" key="2">
    <source>
        <dbReference type="EMBL" id="AYG63484.1"/>
    </source>
</evidence>
<sequence>MGVLSGIRVLDCSIAMAGPFAAQRLGDLGADVVKVEPVTGEWQRHVSAGGAGGNKVNVSFLSLNRNKRSLAIDLKSADGKQVLLELVKTADVFLQNYRPGVAKRLGVDYESLAAINPRLVYVSISGYGEDGPYMNRPGQDLVLQGMSGAMLSAGREGEAPTAAGQYLVDAITAYTAFEGALAALFHRERTGEGQLVQVNMLDSITTIQMQELSVFTVGHKPQKRSAEPHAHVYIRAPYGAFATSDGFIIVAFPKLKTLGEVIGEESFLTMVDETDTWSRRDEIFAKTREKLKAKTTAEWLEAMRAADIWCGPVYGYADLVEDEQIKHNGTFVEYEHPTEGLVKTPGFPIRFSKTPSTVERGAPLTGQHTREILREAGYDAAEIAALERAGAVAAGEL</sequence>
<proteinExistence type="predicted"/>
<reference evidence="2 3" key="1">
    <citation type="submission" date="2018-10" db="EMBL/GenBank/DDBJ databases">
        <title>Rhizobium etli, R. leguminosarum and a new Rhizobium genospecies from Phaseolus dumosus.</title>
        <authorList>
            <person name="Ramirez-Puebla S.T."/>
            <person name="Rogel-Hernandez M.A."/>
            <person name="Guerrero G."/>
            <person name="Ormeno-Orrillo E."/>
            <person name="Martinez-Romero J.C."/>
            <person name="Negrete-Yankelevich S."/>
            <person name="Martinez-Romero E."/>
        </authorList>
    </citation>
    <scope>NUCLEOTIDE SEQUENCE [LARGE SCALE GENOMIC DNA]</scope>
    <source>
        <strain evidence="2 3">CCGE525</strain>
        <plasmid evidence="3">prccge525c</plasmid>
    </source>
</reference>
<name>A0A387G5B9_9HYPH</name>
<dbReference type="AlphaFoldDB" id="A0A387G5B9"/>
<dbReference type="Gene3D" id="3.40.50.10540">
    <property type="entry name" value="Crotonobetainyl-coa:carnitine coa-transferase, domain 1"/>
    <property type="match status" value="1"/>
</dbReference>
<dbReference type="SUPFAM" id="SSF89796">
    <property type="entry name" value="CoA-transferase family III (CaiB/BaiF)"/>
    <property type="match status" value="1"/>
</dbReference>
<accession>A0A387G5B9</accession>